<accession>A0A7S4QHB1</accession>
<keyword evidence="4" id="KW-0238">DNA-binding</keyword>
<keyword evidence="1 5" id="KW-0479">Metal-binding</keyword>
<dbReference type="PROSITE" id="PS50103">
    <property type="entry name" value="ZF_C3H1"/>
    <property type="match status" value="1"/>
</dbReference>
<dbReference type="AlphaFoldDB" id="A0A7S4QHB1"/>
<evidence type="ECO:0000256" key="3">
    <source>
        <dbReference type="ARBA" id="ARBA00022833"/>
    </source>
</evidence>
<feature type="region of interest" description="Disordered" evidence="6">
    <location>
        <begin position="564"/>
        <end position="625"/>
    </location>
</feature>
<feature type="compositionally biased region" description="Pro residues" evidence="6">
    <location>
        <begin position="8"/>
        <end position="21"/>
    </location>
</feature>
<feature type="compositionally biased region" description="Polar residues" evidence="6">
    <location>
        <begin position="580"/>
        <end position="594"/>
    </location>
</feature>
<dbReference type="Pfam" id="PF25512">
    <property type="entry name" value="zf-CCCH_AtC3H23"/>
    <property type="match status" value="1"/>
</dbReference>
<dbReference type="GO" id="GO:0008270">
    <property type="term" value="F:zinc ion binding"/>
    <property type="evidence" value="ECO:0007669"/>
    <property type="project" value="UniProtKB-KW"/>
</dbReference>
<protein>
    <recommendedName>
        <fullName evidence="7">C3H1-type domain-containing protein</fullName>
    </recommendedName>
</protein>
<reference evidence="8" key="1">
    <citation type="submission" date="2021-01" db="EMBL/GenBank/DDBJ databases">
        <authorList>
            <person name="Corre E."/>
            <person name="Pelletier E."/>
            <person name="Niang G."/>
            <person name="Scheremetjew M."/>
            <person name="Finn R."/>
            <person name="Kale V."/>
            <person name="Holt S."/>
            <person name="Cochrane G."/>
            <person name="Meng A."/>
            <person name="Brown T."/>
            <person name="Cohen L."/>
        </authorList>
    </citation>
    <scope>NUCLEOTIDE SEQUENCE</scope>
    <source>
        <strain evidence="8">CCMP3105</strain>
    </source>
</reference>
<keyword evidence="3 5" id="KW-0862">Zinc</keyword>
<sequence>MAIAAAAPPFPPPPPPPPPPGQGSKGRCRRGRAGQGTVEAMPPQQTPWPGRFTGQEREHAQAMPPQRAPWPGHPGTARPGGEGVWPGHPGAARPGVGRLPSSFPGGVVGGGEAQLTFEESLIRYFKTRRCDAFDFSLHDHRSCPFFHSSRESDRRRVVLQDGCWEPLYSADPCVEKFDSLRPCSLGDSCGFCHSTAELLYHPDVFRKRLCHQGQQCPRGRFCAFAHTRRELLVPHFEIAEEENPSEDFIVYHFKTQWCPIGGPHGWEACVYAHTYRDWRRSPIVGYSSRPCPNWSRSVAEGPAELGYDARCPRGMSCPLAHGSKEQLYHPRFYKTNPCSEKRCARAVFCAFHHGNTDARRGTSLAVPSSNGRRGPSDRLVGAEELLAVHQPMYLRPPKYHALEDPVRAAAGGGAFSSGSGPRGRSRPGSERPYLMPAPAWEWDAQEQAHASLPAHAGNGALGAGTAQFSEQHMPEAFVPYFCQWMPFAAEGWGQDGYPAMLWDSAAGAFVPAMGQGPWLMEAAAGMHGEAAEQVEGSAEGSVDVELLPSVLALDGALRRAEGLELQGGGGVGHGPKTGVRTPSWSPPQSATPTELPSPRPAELTAGSSGCSGDASDEVLAAPRGA</sequence>
<evidence type="ECO:0000256" key="1">
    <source>
        <dbReference type="ARBA" id="ARBA00022723"/>
    </source>
</evidence>
<keyword evidence="2 5" id="KW-0863">Zinc-finger</keyword>
<organism evidence="8">
    <name type="scientific">Alexandrium monilatum</name>
    <dbReference type="NCBI Taxonomy" id="311494"/>
    <lineage>
        <taxon>Eukaryota</taxon>
        <taxon>Sar</taxon>
        <taxon>Alveolata</taxon>
        <taxon>Dinophyceae</taxon>
        <taxon>Gonyaulacales</taxon>
        <taxon>Pyrocystaceae</taxon>
        <taxon>Alexandrium</taxon>
    </lineage>
</organism>
<dbReference type="PANTHER" id="PTHR14493:SF50">
    <property type="entry name" value="RING FINGER PROTEIN UNKEMPT"/>
    <property type="match status" value="1"/>
</dbReference>
<evidence type="ECO:0000256" key="2">
    <source>
        <dbReference type="ARBA" id="ARBA00022771"/>
    </source>
</evidence>
<evidence type="ECO:0000256" key="5">
    <source>
        <dbReference type="PROSITE-ProRule" id="PRU00723"/>
    </source>
</evidence>
<dbReference type="EMBL" id="HBNR01029976">
    <property type="protein sequence ID" value="CAE4583642.1"/>
    <property type="molecule type" value="Transcribed_RNA"/>
</dbReference>
<evidence type="ECO:0000256" key="6">
    <source>
        <dbReference type="SAM" id="MobiDB-lite"/>
    </source>
</evidence>
<evidence type="ECO:0000313" key="8">
    <source>
        <dbReference type="EMBL" id="CAE4583642.1"/>
    </source>
</evidence>
<proteinExistence type="predicted"/>
<evidence type="ECO:0000259" key="7">
    <source>
        <dbReference type="PROSITE" id="PS50103"/>
    </source>
</evidence>
<name>A0A7S4QHB1_9DINO</name>
<dbReference type="SMART" id="SM00356">
    <property type="entry name" value="ZnF_C3H1"/>
    <property type="match status" value="4"/>
</dbReference>
<feature type="region of interest" description="Disordered" evidence="6">
    <location>
        <begin position="1"/>
        <end position="98"/>
    </location>
</feature>
<evidence type="ECO:0000256" key="4">
    <source>
        <dbReference type="ARBA" id="ARBA00023125"/>
    </source>
</evidence>
<feature type="zinc finger region" description="C3H1-type" evidence="5">
    <location>
        <begin position="285"/>
        <end position="324"/>
    </location>
</feature>
<gene>
    <name evidence="8" type="ORF">AMON00008_LOCUS20449</name>
</gene>
<feature type="compositionally biased region" description="Gly residues" evidence="6">
    <location>
        <begin position="565"/>
        <end position="575"/>
    </location>
</feature>
<dbReference type="InterPro" id="IPR045234">
    <property type="entry name" value="Unkempt-like"/>
</dbReference>
<dbReference type="PANTHER" id="PTHR14493">
    <property type="entry name" value="UNKEMPT FAMILY MEMBER"/>
    <property type="match status" value="1"/>
</dbReference>
<dbReference type="GO" id="GO:0003677">
    <property type="term" value="F:DNA binding"/>
    <property type="evidence" value="ECO:0007669"/>
    <property type="project" value="UniProtKB-KW"/>
</dbReference>
<dbReference type="InterPro" id="IPR057444">
    <property type="entry name" value="Znf-CCCH_AtC3H23-like"/>
</dbReference>
<dbReference type="InterPro" id="IPR000571">
    <property type="entry name" value="Znf_CCCH"/>
</dbReference>
<feature type="region of interest" description="Disordered" evidence="6">
    <location>
        <begin position="410"/>
        <end position="434"/>
    </location>
</feature>
<feature type="domain" description="C3H1-type" evidence="7">
    <location>
        <begin position="285"/>
        <end position="324"/>
    </location>
</feature>